<dbReference type="Proteomes" id="UP000299102">
    <property type="component" value="Unassembled WGS sequence"/>
</dbReference>
<dbReference type="OrthoDB" id="7434799at2759"/>
<evidence type="ECO:0000313" key="2">
    <source>
        <dbReference type="Proteomes" id="UP000299102"/>
    </source>
</evidence>
<keyword evidence="2" id="KW-1185">Reference proteome</keyword>
<reference evidence="1 2" key="1">
    <citation type="journal article" date="2019" name="Commun. Biol.">
        <title>The bagworm genome reveals a unique fibroin gene that provides high tensile strength.</title>
        <authorList>
            <person name="Kono N."/>
            <person name="Nakamura H."/>
            <person name="Ohtoshi R."/>
            <person name="Tomita M."/>
            <person name="Numata K."/>
            <person name="Arakawa K."/>
        </authorList>
    </citation>
    <scope>NUCLEOTIDE SEQUENCE [LARGE SCALE GENOMIC DNA]</scope>
</reference>
<gene>
    <name evidence="1" type="primary">harbi1</name>
    <name evidence="1" type="ORF">EVAR_82988_1</name>
</gene>
<accession>A0A4C1VPI5</accession>
<sequence length="175" mass="19735">MLANDNANEVRSSPWFLPIIDAFSLSDQLFVKNFRLSKELVRQLVMEINPYINHTSRSSSIDVTTKVLIALNFFATGSYQNSIGSNVRAASSQASVSKCIGEVVNALNHPDIFNHWVKFPSNFQELDHIRADWGTRRDTRPCTALRRGALAALSAFSWKDATWRTTIKCRKVETS</sequence>
<evidence type="ECO:0000313" key="1">
    <source>
        <dbReference type="EMBL" id="GBP41028.1"/>
    </source>
</evidence>
<name>A0A4C1VPI5_EUMVA</name>
<proteinExistence type="predicted"/>
<organism evidence="1 2">
    <name type="scientific">Eumeta variegata</name>
    <name type="common">Bagworm moth</name>
    <name type="synonym">Eumeta japonica</name>
    <dbReference type="NCBI Taxonomy" id="151549"/>
    <lineage>
        <taxon>Eukaryota</taxon>
        <taxon>Metazoa</taxon>
        <taxon>Ecdysozoa</taxon>
        <taxon>Arthropoda</taxon>
        <taxon>Hexapoda</taxon>
        <taxon>Insecta</taxon>
        <taxon>Pterygota</taxon>
        <taxon>Neoptera</taxon>
        <taxon>Endopterygota</taxon>
        <taxon>Lepidoptera</taxon>
        <taxon>Glossata</taxon>
        <taxon>Ditrysia</taxon>
        <taxon>Tineoidea</taxon>
        <taxon>Psychidae</taxon>
        <taxon>Oiketicinae</taxon>
        <taxon>Eumeta</taxon>
    </lineage>
</organism>
<dbReference type="AlphaFoldDB" id="A0A4C1VPI5"/>
<dbReference type="EMBL" id="BGZK01000391">
    <property type="protein sequence ID" value="GBP41028.1"/>
    <property type="molecule type" value="Genomic_DNA"/>
</dbReference>
<protein>
    <submittedName>
        <fullName evidence="1">Nuclease HARBI1</fullName>
    </submittedName>
</protein>
<comment type="caution">
    <text evidence="1">The sequence shown here is derived from an EMBL/GenBank/DDBJ whole genome shotgun (WGS) entry which is preliminary data.</text>
</comment>